<dbReference type="Proteomes" id="UP001387100">
    <property type="component" value="Unassembled WGS sequence"/>
</dbReference>
<feature type="domain" description="CNNM transmembrane" evidence="13">
    <location>
        <begin position="1"/>
        <end position="204"/>
    </location>
</feature>
<feature type="domain" description="CBS" evidence="12">
    <location>
        <begin position="223"/>
        <end position="284"/>
    </location>
</feature>
<dbReference type="Gene3D" id="3.10.580.10">
    <property type="entry name" value="CBS-domain"/>
    <property type="match status" value="1"/>
</dbReference>
<dbReference type="InterPro" id="IPR000644">
    <property type="entry name" value="CBS_dom"/>
</dbReference>
<evidence type="ECO:0000313" key="14">
    <source>
        <dbReference type="EMBL" id="MEJ5945900.1"/>
    </source>
</evidence>
<feature type="region of interest" description="Disordered" evidence="11">
    <location>
        <begin position="442"/>
        <end position="504"/>
    </location>
</feature>
<evidence type="ECO:0000259" key="12">
    <source>
        <dbReference type="PROSITE" id="PS51371"/>
    </source>
</evidence>
<dbReference type="Pfam" id="PF01595">
    <property type="entry name" value="CNNM"/>
    <property type="match status" value="1"/>
</dbReference>
<keyword evidence="5" id="KW-0677">Repeat</keyword>
<evidence type="ECO:0000256" key="6">
    <source>
        <dbReference type="ARBA" id="ARBA00022989"/>
    </source>
</evidence>
<proteinExistence type="inferred from homology"/>
<gene>
    <name evidence="14" type="ORF">WDZ17_11415</name>
</gene>
<dbReference type="PROSITE" id="PS51371">
    <property type="entry name" value="CBS"/>
    <property type="match status" value="2"/>
</dbReference>
<dbReference type="Pfam" id="PF03471">
    <property type="entry name" value="CorC_HlyC"/>
    <property type="match status" value="1"/>
</dbReference>
<comment type="similarity">
    <text evidence="2">Belongs to the UPF0053 family.</text>
</comment>
<evidence type="ECO:0000256" key="2">
    <source>
        <dbReference type="ARBA" id="ARBA00006337"/>
    </source>
</evidence>
<dbReference type="EMBL" id="JBBIAA010000013">
    <property type="protein sequence ID" value="MEJ5945900.1"/>
    <property type="molecule type" value="Genomic_DNA"/>
</dbReference>
<evidence type="ECO:0000256" key="5">
    <source>
        <dbReference type="ARBA" id="ARBA00022737"/>
    </source>
</evidence>
<comment type="caution">
    <text evidence="14">The sequence shown here is derived from an EMBL/GenBank/DDBJ whole genome shotgun (WGS) entry which is preliminary data.</text>
</comment>
<accession>A0ABU8RLG8</accession>
<comment type="subcellular location">
    <subcellularLocation>
        <location evidence="1">Cell membrane</location>
        <topology evidence="1">Multi-pass membrane protein</topology>
    </subcellularLocation>
</comment>
<dbReference type="CDD" id="cd04590">
    <property type="entry name" value="CBS_pair_CorC_HlyC_assoc"/>
    <property type="match status" value="1"/>
</dbReference>
<dbReference type="PANTHER" id="PTHR43099:SF6">
    <property type="entry name" value="UPF0053 PROTEIN RV1842C"/>
    <property type="match status" value="1"/>
</dbReference>
<keyword evidence="15" id="KW-1185">Reference proteome</keyword>
<evidence type="ECO:0000256" key="11">
    <source>
        <dbReference type="SAM" id="MobiDB-lite"/>
    </source>
</evidence>
<dbReference type="InterPro" id="IPR005170">
    <property type="entry name" value="Transptr-assoc_dom"/>
</dbReference>
<feature type="compositionally biased region" description="Basic and acidic residues" evidence="11">
    <location>
        <begin position="488"/>
        <end position="504"/>
    </location>
</feature>
<sequence length="504" mass="52807">MIVADLALILLAVALVVACGAFVAAEFSLVTVNRSAVERAAADGEPGAEGVLRSLRTLSTQLSGAQLGITVTNLAIGFLARPAIADVVDAPLAAVGLGEAAAQGVATVVALLVATVLTMLFGELVPKNLAIAQPMRTARLVSGFQRGFTRATGPVIRLCNGSANAILRLLGFEPQEELASARSPEELAGLVRHSADKGMLAADTADLVQRSLAFGDRRARDVMTPRGLMTTADLDDTVAEVLHEAAGTGHSRFPVLDEEHDEAVGVVHVRQALAVAFPERGTTTVREVMTDATHVPDTVPLDALLDQLRADGLQMAVVVDEFGDVAGLVTLEDLVEELVGEVRDEHDPDEQPSPPDADGRWHLPGNLRPDEASELLGAAVPEHEDYDTLGGLVMLHLERLPAVGDRVVVHADEPPGRPPKDVALTVAALDGHRVETVAVELLVPEEPDGDEPDAPDDGDDVRDRDVRGDGDGGGEEPAAGAPVGAVPRDGDSSDDGRRDEEGHR</sequence>
<dbReference type="SUPFAM" id="SSF54631">
    <property type="entry name" value="CBS-domain pair"/>
    <property type="match status" value="1"/>
</dbReference>
<feature type="compositionally biased region" description="Basic and acidic residues" evidence="11">
    <location>
        <begin position="461"/>
        <end position="470"/>
    </location>
</feature>
<keyword evidence="7 9" id="KW-0129">CBS domain</keyword>
<feature type="domain" description="CBS" evidence="12">
    <location>
        <begin position="288"/>
        <end position="345"/>
    </location>
</feature>
<keyword evidence="8 10" id="KW-0472">Membrane</keyword>
<dbReference type="PANTHER" id="PTHR43099">
    <property type="entry name" value="UPF0053 PROTEIN YRKA"/>
    <property type="match status" value="1"/>
</dbReference>
<evidence type="ECO:0000256" key="8">
    <source>
        <dbReference type="ARBA" id="ARBA00023136"/>
    </source>
</evidence>
<evidence type="ECO:0000256" key="10">
    <source>
        <dbReference type="PROSITE-ProRule" id="PRU01193"/>
    </source>
</evidence>
<evidence type="ECO:0000256" key="4">
    <source>
        <dbReference type="ARBA" id="ARBA00022692"/>
    </source>
</evidence>
<feature type="compositionally biased region" description="Low complexity" evidence="11">
    <location>
        <begin position="476"/>
        <end position="487"/>
    </location>
</feature>
<evidence type="ECO:0000313" key="15">
    <source>
        <dbReference type="Proteomes" id="UP001387100"/>
    </source>
</evidence>
<dbReference type="InterPro" id="IPR016169">
    <property type="entry name" value="FAD-bd_PCMH_sub2"/>
</dbReference>
<protein>
    <submittedName>
        <fullName evidence="14">Hemolysin family protein</fullName>
    </submittedName>
</protein>
<feature type="region of interest" description="Disordered" evidence="11">
    <location>
        <begin position="343"/>
        <end position="369"/>
    </location>
</feature>
<dbReference type="InterPro" id="IPR036318">
    <property type="entry name" value="FAD-bd_PCMH-like_sf"/>
</dbReference>
<dbReference type="PROSITE" id="PS51846">
    <property type="entry name" value="CNNM"/>
    <property type="match status" value="1"/>
</dbReference>
<dbReference type="RefSeq" id="WP_339575285.1">
    <property type="nucleotide sequence ID" value="NZ_JBBIAA010000013.1"/>
</dbReference>
<keyword evidence="4 10" id="KW-0812">Transmembrane</keyword>
<dbReference type="InterPro" id="IPR002550">
    <property type="entry name" value="CNNM"/>
</dbReference>
<evidence type="ECO:0000256" key="9">
    <source>
        <dbReference type="PROSITE-ProRule" id="PRU00703"/>
    </source>
</evidence>
<evidence type="ECO:0000256" key="1">
    <source>
        <dbReference type="ARBA" id="ARBA00004651"/>
    </source>
</evidence>
<dbReference type="InterPro" id="IPR051676">
    <property type="entry name" value="UPF0053_domain"/>
</dbReference>
<keyword evidence="6 10" id="KW-1133">Transmembrane helix</keyword>
<dbReference type="InterPro" id="IPR044751">
    <property type="entry name" value="Ion_transp-like_CBS"/>
</dbReference>
<feature type="compositionally biased region" description="Acidic residues" evidence="11">
    <location>
        <begin position="443"/>
        <end position="460"/>
    </location>
</feature>
<keyword evidence="3" id="KW-1003">Cell membrane</keyword>
<dbReference type="InterPro" id="IPR046342">
    <property type="entry name" value="CBS_dom_sf"/>
</dbReference>
<dbReference type="Pfam" id="PF00571">
    <property type="entry name" value="CBS"/>
    <property type="match status" value="2"/>
</dbReference>
<reference evidence="14 15" key="1">
    <citation type="journal article" date="2017" name="Int. J. Syst. Evol. Microbiol.">
        <title>Pseudokineococcus basanitobsidens sp. nov., isolated from volcanic rock.</title>
        <authorList>
            <person name="Lee D.W."/>
            <person name="Park M.Y."/>
            <person name="Kim J.J."/>
            <person name="Kim B.S."/>
        </authorList>
    </citation>
    <scope>NUCLEOTIDE SEQUENCE [LARGE SCALE GENOMIC DNA]</scope>
    <source>
        <strain evidence="14 15">DSM 103726</strain>
    </source>
</reference>
<dbReference type="SUPFAM" id="SSF56176">
    <property type="entry name" value="FAD-binding/transporter-associated domain-like"/>
    <property type="match status" value="1"/>
</dbReference>
<dbReference type="SMART" id="SM00116">
    <property type="entry name" value="CBS"/>
    <property type="match status" value="2"/>
</dbReference>
<dbReference type="Gene3D" id="3.30.465.10">
    <property type="match status" value="1"/>
</dbReference>
<dbReference type="SMART" id="SM01091">
    <property type="entry name" value="CorC_HlyC"/>
    <property type="match status" value="1"/>
</dbReference>
<evidence type="ECO:0000259" key="13">
    <source>
        <dbReference type="PROSITE" id="PS51846"/>
    </source>
</evidence>
<organism evidence="14 15">
    <name type="scientific">Pseudokineococcus basanitobsidens</name>
    <dbReference type="NCBI Taxonomy" id="1926649"/>
    <lineage>
        <taxon>Bacteria</taxon>
        <taxon>Bacillati</taxon>
        <taxon>Actinomycetota</taxon>
        <taxon>Actinomycetes</taxon>
        <taxon>Kineosporiales</taxon>
        <taxon>Kineosporiaceae</taxon>
        <taxon>Pseudokineococcus</taxon>
    </lineage>
</organism>
<evidence type="ECO:0000256" key="3">
    <source>
        <dbReference type="ARBA" id="ARBA00022475"/>
    </source>
</evidence>
<evidence type="ECO:0000256" key="7">
    <source>
        <dbReference type="ARBA" id="ARBA00023122"/>
    </source>
</evidence>
<name>A0ABU8RLG8_9ACTN</name>